<gene>
    <name evidence="1" type="ORF">GCM10008090_01120</name>
</gene>
<organism evidence="1 2">
    <name type="scientific">Arenicella chitinivorans</name>
    <dbReference type="NCBI Taxonomy" id="1329800"/>
    <lineage>
        <taxon>Bacteria</taxon>
        <taxon>Pseudomonadati</taxon>
        <taxon>Pseudomonadota</taxon>
        <taxon>Gammaproteobacteria</taxon>
        <taxon>Arenicellales</taxon>
        <taxon>Arenicellaceae</taxon>
        <taxon>Arenicella</taxon>
    </lineage>
</organism>
<dbReference type="Proteomes" id="UP000614811">
    <property type="component" value="Unassembled WGS sequence"/>
</dbReference>
<dbReference type="AlphaFoldDB" id="A0A918VGC0"/>
<name>A0A918VGC0_9GAMM</name>
<evidence type="ECO:0000313" key="2">
    <source>
        <dbReference type="Proteomes" id="UP000614811"/>
    </source>
</evidence>
<reference evidence="1" key="2">
    <citation type="submission" date="2020-09" db="EMBL/GenBank/DDBJ databases">
        <authorList>
            <person name="Sun Q."/>
            <person name="Kim S."/>
        </authorList>
    </citation>
    <scope>NUCLEOTIDE SEQUENCE</scope>
    <source>
        <strain evidence="1">KCTC 12711</strain>
    </source>
</reference>
<proteinExistence type="predicted"/>
<reference evidence="1" key="1">
    <citation type="journal article" date="2014" name="Int. J. Syst. Evol. Microbiol.">
        <title>Complete genome sequence of Corynebacterium casei LMG S-19264T (=DSM 44701T), isolated from a smear-ripened cheese.</title>
        <authorList>
            <consortium name="US DOE Joint Genome Institute (JGI-PGF)"/>
            <person name="Walter F."/>
            <person name="Albersmeier A."/>
            <person name="Kalinowski J."/>
            <person name="Ruckert C."/>
        </authorList>
    </citation>
    <scope>NUCLEOTIDE SEQUENCE</scope>
    <source>
        <strain evidence="1">KCTC 12711</strain>
    </source>
</reference>
<dbReference type="EMBL" id="BMXA01000001">
    <property type="protein sequence ID" value="GGZ96665.1"/>
    <property type="molecule type" value="Genomic_DNA"/>
</dbReference>
<protein>
    <submittedName>
        <fullName evidence="1">Uncharacterized protein</fullName>
    </submittedName>
</protein>
<evidence type="ECO:0000313" key="1">
    <source>
        <dbReference type="EMBL" id="GGZ96665.1"/>
    </source>
</evidence>
<comment type="caution">
    <text evidence="1">The sequence shown here is derived from an EMBL/GenBank/DDBJ whole genome shotgun (WGS) entry which is preliminary data.</text>
</comment>
<accession>A0A918VGC0</accession>
<keyword evidence="2" id="KW-1185">Reference proteome</keyword>
<sequence>MAWSERNNAELANTTDTPYELEDSKSALLCPLTGSIMLKYRISADTDHKLDYSPRVGGVWLDKGEWEYLKEQGIANKVNSVFSDHWQKQIRVNDTKATFAALYEKKFGKEDYQKVKELRNWLESNPNKAELRAYLLAMDPYGS</sequence>